<feature type="domain" description="AB hydrolase-1" evidence="9">
    <location>
        <begin position="58"/>
        <end position="338"/>
    </location>
</feature>
<feature type="signal peptide" evidence="8">
    <location>
        <begin position="1"/>
        <end position="19"/>
    </location>
</feature>
<dbReference type="EMBL" id="CVQI01017113">
    <property type="protein sequence ID" value="CRK25013.1"/>
    <property type="molecule type" value="Genomic_DNA"/>
</dbReference>
<feature type="transmembrane region" description="Helical" evidence="7">
    <location>
        <begin position="479"/>
        <end position="503"/>
    </location>
</feature>
<reference evidence="12" key="1">
    <citation type="submission" date="2015-05" db="EMBL/GenBank/DDBJ databases">
        <authorList>
            <person name="Fogelqvist Johan"/>
        </authorList>
    </citation>
    <scope>NUCLEOTIDE SEQUENCE [LARGE SCALE GENOMIC DNA]</scope>
</reference>
<feature type="domain" description="Rhodopsin" evidence="10">
    <location>
        <begin position="418"/>
        <end position="670"/>
    </location>
</feature>
<proteinExistence type="inferred from homology"/>
<dbReference type="GO" id="GO:0016020">
    <property type="term" value="C:membrane"/>
    <property type="evidence" value="ECO:0007669"/>
    <property type="project" value="UniProtKB-SubCell"/>
</dbReference>
<keyword evidence="3 7" id="KW-1133">Transmembrane helix</keyword>
<feature type="transmembrane region" description="Helical" evidence="7">
    <location>
        <begin position="515"/>
        <end position="535"/>
    </location>
</feature>
<evidence type="ECO:0000256" key="7">
    <source>
        <dbReference type="SAM" id="Phobius"/>
    </source>
</evidence>
<dbReference type="InterPro" id="IPR029058">
    <property type="entry name" value="AB_hydrolase_fold"/>
</dbReference>
<feature type="transmembrane region" description="Helical" evidence="7">
    <location>
        <begin position="434"/>
        <end position="459"/>
    </location>
</feature>
<evidence type="ECO:0000313" key="12">
    <source>
        <dbReference type="Proteomes" id="UP000045706"/>
    </source>
</evidence>
<evidence type="ECO:0000259" key="10">
    <source>
        <dbReference type="Pfam" id="PF20684"/>
    </source>
</evidence>
<feature type="transmembrane region" description="Helical" evidence="7">
    <location>
        <begin position="401"/>
        <end position="422"/>
    </location>
</feature>
<evidence type="ECO:0000256" key="6">
    <source>
        <dbReference type="SAM" id="MobiDB-lite"/>
    </source>
</evidence>
<evidence type="ECO:0000256" key="3">
    <source>
        <dbReference type="ARBA" id="ARBA00022989"/>
    </source>
</evidence>
<keyword evidence="2 7" id="KW-0812">Transmembrane</keyword>
<feature type="compositionally biased region" description="Polar residues" evidence="6">
    <location>
        <begin position="800"/>
        <end position="809"/>
    </location>
</feature>
<evidence type="ECO:0000259" key="9">
    <source>
        <dbReference type="Pfam" id="PF00561"/>
    </source>
</evidence>
<comment type="subcellular location">
    <subcellularLocation>
        <location evidence="1">Membrane</location>
        <topology evidence="1">Multi-pass membrane protein</topology>
    </subcellularLocation>
</comment>
<dbReference type="PANTHER" id="PTHR33048:SF96">
    <property type="entry name" value="INTEGRAL MEMBRANE PROTEIN"/>
    <property type="match status" value="1"/>
</dbReference>
<gene>
    <name evidence="11" type="ORF">BN1723_013452</name>
</gene>
<evidence type="ECO:0000256" key="1">
    <source>
        <dbReference type="ARBA" id="ARBA00004141"/>
    </source>
</evidence>
<feature type="region of interest" description="Disordered" evidence="6">
    <location>
        <begin position="697"/>
        <end position="717"/>
    </location>
</feature>
<accession>A0A0G4LSI1</accession>
<dbReference type="InterPro" id="IPR052337">
    <property type="entry name" value="SAT4-like"/>
</dbReference>
<dbReference type="InterPro" id="IPR000073">
    <property type="entry name" value="AB_hydrolase_1"/>
</dbReference>
<dbReference type="PRINTS" id="PR00412">
    <property type="entry name" value="EPOXHYDRLASE"/>
</dbReference>
<protein>
    <submittedName>
        <fullName evidence="11">Uncharacterized protein</fullName>
    </submittedName>
</protein>
<feature type="transmembrane region" description="Helical" evidence="7">
    <location>
        <begin position="565"/>
        <end position="587"/>
    </location>
</feature>
<feature type="region of interest" description="Disordered" evidence="6">
    <location>
        <begin position="768"/>
        <end position="809"/>
    </location>
</feature>
<dbReference type="Pfam" id="PF00561">
    <property type="entry name" value="Abhydrolase_1"/>
    <property type="match status" value="1"/>
</dbReference>
<dbReference type="GO" id="GO:0003824">
    <property type="term" value="F:catalytic activity"/>
    <property type="evidence" value="ECO:0007669"/>
    <property type="project" value="InterPro"/>
</dbReference>
<sequence>MRSLAILSILSWVLAVTVAARSVACYDLGFNHTRHYTRIGRNTYHYLLSKPKGPPLGTIVLLHGFPDLSYGWRYQIPSLTAAGYQVVAPDMLGYGRSSAPTDLARFTLKNMSDDLAALVRTIVGRHEQVILGGHDWGGALVYRAALWHPDLYKGIFSVATPYFPPTSAYVDLTDQIAAGITPSFGYQLQFRDAALDAKLRGTDRIRQTLLALYGGRTPEGEFGFDARTGLNFSNLDRLGASPLVKAADLEYYVAEYARNTMRGPLSWYRTAEANFKDELALLRRGDDAGVNFTMPGLYIGATMDTALPPSMSAGMKRYFPEGLARGEVVSSHWALWQAAAGVNKIVGEWIAQLAHAICTSLFLLVAWHLKVRVVCLGGESTLTVMAVAGELPAKLDRSHELFYVQLVFLLVAGISVLIRIYVKTFLVRHNAPDDYLIYAAFAVYVAYATIAMDGAINGATGKHYALRYTMDQAARSLRGWYLCMVLYAPITLTIRASVCVLLLRLATSRVHRWIIWANFAVIAAISAAFFFILVFQCSPPSHFWTQVYGTDGHCYSKLIVTYTTTVHSCVSCLSDWCLGLLPIALLWNVKINSRTKVTIAVLLSLGMIAGVVLLVRIPYVTRLPPGLEFLYRSIPPLLTTMHSDVAIWSVMEPALGITAACVATFRPLFKNWGFGWSSYGNNNNNYSHHRKSGYPSASGVRLQLSSSNPSRLAGARDPYGRHESLVLSRRSTAAAAAAAAAATAGGGDGDVGRRESQRELTISKTETFYRRSSDGEDGMSMGRVSLQGSPRRVSVPESAYTATASRSRL</sequence>
<evidence type="ECO:0000256" key="2">
    <source>
        <dbReference type="ARBA" id="ARBA00022692"/>
    </source>
</evidence>
<dbReference type="AlphaFoldDB" id="A0A0G4LSI1"/>
<keyword evidence="8" id="KW-0732">Signal</keyword>
<dbReference type="InterPro" id="IPR000639">
    <property type="entry name" value="Epox_hydrolase-like"/>
</dbReference>
<evidence type="ECO:0000313" key="11">
    <source>
        <dbReference type="EMBL" id="CRK25013.1"/>
    </source>
</evidence>
<keyword evidence="4 7" id="KW-0472">Membrane</keyword>
<evidence type="ECO:0000256" key="4">
    <source>
        <dbReference type="ARBA" id="ARBA00023136"/>
    </source>
</evidence>
<dbReference type="InterPro" id="IPR049326">
    <property type="entry name" value="Rhodopsin_dom_fungi"/>
</dbReference>
<feature type="transmembrane region" description="Helical" evidence="7">
    <location>
        <begin position="599"/>
        <end position="619"/>
    </location>
</feature>
<evidence type="ECO:0000256" key="5">
    <source>
        <dbReference type="ARBA" id="ARBA00038359"/>
    </source>
</evidence>
<evidence type="ECO:0000256" key="8">
    <source>
        <dbReference type="SAM" id="SignalP"/>
    </source>
</evidence>
<name>A0A0G4LSI1_VERLO</name>
<dbReference type="SUPFAM" id="SSF53474">
    <property type="entry name" value="alpha/beta-Hydrolases"/>
    <property type="match status" value="1"/>
</dbReference>
<dbReference type="Pfam" id="PF20684">
    <property type="entry name" value="Fung_rhodopsin"/>
    <property type="match status" value="1"/>
</dbReference>
<comment type="similarity">
    <text evidence="5">Belongs to the SAT4 family.</text>
</comment>
<dbReference type="Gene3D" id="3.40.50.1820">
    <property type="entry name" value="alpha/beta hydrolase"/>
    <property type="match status" value="1"/>
</dbReference>
<organism evidence="11 12">
    <name type="scientific">Verticillium longisporum</name>
    <name type="common">Verticillium dahliae var. longisporum</name>
    <dbReference type="NCBI Taxonomy" id="100787"/>
    <lineage>
        <taxon>Eukaryota</taxon>
        <taxon>Fungi</taxon>
        <taxon>Dikarya</taxon>
        <taxon>Ascomycota</taxon>
        <taxon>Pezizomycotina</taxon>
        <taxon>Sordariomycetes</taxon>
        <taxon>Hypocreomycetidae</taxon>
        <taxon>Glomerellales</taxon>
        <taxon>Plectosphaerellaceae</taxon>
        <taxon>Verticillium</taxon>
    </lineage>
</organism>
<dbReference type="Proteomes" id="UP000045706">
    <property type="component" value="Unassembled WGS sequence"/>
</dbReference>
<feature type="chain" id="PRO_5002566829" evidence="8">
    <location>
        <begin position="20"/>
        <end position="809"/>
    </location>
</feature>
<dbReference type="PANTHER" id="PTHR33048">
    <property type="entry name" value="PTH11-LIKE INTEGRAL MEMBRANE PROTEIN (AFU_ORTHOLOGUE AFUA_5G11245)"/>
    <property type="match status" value="1"/>
</dbReference>